<organism evidence="2 3">
    <name type="scientific">Halobacillus salinus</name>
    <dbReference type="NCBI Taxonomy" id="192814"/>
    <lineage>
        <taxon>Bacteria</taxon>
        <taxon>Bacillati</taxon>
        <taxon>Bacillota</taxon>
        <taxon>Bacilli</taxon>
        <taxon>Bacillales</taxon>
        <taxon>Bacillaceae</taxon>
        <taxon>Halobacillus</taxon>
    </lineage>
</organism>
<dbReference type="PANTHER" id="PTHR34180:SF1">
    <property type="entry name" value="BETA-ALANYL-DOPAMINE_CARCININE HYDROLASE"/>
    <property type="match status" value="1"/>
</dbReference>
<dbReference type="STRING" id="192814.GCA_900166575_01672"/>
<protein>
    <submittedName>
        <fullName evidence="2">Peptidase C45</fullName>
    </submittedName>
</protein>
<reference evidence="2 3" key="1">
    <citation type="journal article" date="2003" name="Int. J. Syst. Evol. Microbiol.">
        <title>Halobacillus salinus sp. nov., isolated from a salt lake on the coast of the East Sea in Korea.</title>
        <authorList>
            <person name="Yoon J.H."/>
            <person name="Kang K.H."/>
            <person name="Park Y.H."/>
        </authorList>
    </citation>
    <scope>NUCLEOTIDE SEQUENCE [LARGE SCALE GENOMIC DNA]</scope>
    <source>
        <strain evidence="2 3">HSL-3</strain>
    </source>
</reference>
<keyword evidence="3" id="KW-1185">Reference proteome</keyword>
<name>A0A4Z0H4X8_9BACI</name>
<dbReference type="Gene3D" id="3.60.60.10">
    <property type="entry name" value="Penicillin V Acylase, Chain A"/>
    <property type="match status" value="1"/>
</dbReference>
<evidence type="ECO:0000313" key="3">
    <source>
        <dbReference type="Proteomes" id="UP000297982"/>
    </source>
</evidence>
<dbReference type="AlphaFoldDB" id="A0A4Z0H4X8"/>
<accession>A0A4Z0H4X8</accession>
<dbReference type="InterPro" id="IPR029055">
    <property type="entry name" value="Ntn_hydrolases_N"/>
</dbReference>
<dbReference type="InterPro" id="IPR047794">
    <property type="entry name" value="C45_proenzyme-like"/>
</dbReference>
<proteinExistence type="predicted"/>
<dbReference type="InterPro" id="IPR047801">
    <property type="entry name" value="Peptidase_C45"/>
</dbReference>
<feature type="domain" description="Peptidase C45 hydrolase" evidence="1">
    <location>
        <begin position="84"/>
        <end position="289"/>
    </location>
</feature>
<dbReference type="PANTHER" id="PTHR34180">
    <property type="entry name" value="PEPTIDASE C45"/>
    <property type="match status" value="1"/>
</dbReference>
<dbReference type="InterPro" id="IPR005079">
    <property type="entry name" value="Peptidase_C45_hydrolase"/>
</dbReference>
<evidence type="ECO:0000259" key="1">
    <source>
        <dbReference type="Pfam" id="PF03417"/>
    </source>
</evidence>
<dbReference type="EMBL" id="SRJC01000001">
    <property type="protein sequence ID" value="TGB05478.1"/>
    <property type="molecule type" value="Genomic_DNA"/>
</dbReference>
<evidence type="ECO:0000313" key="2">
    <source>
        <dbReference type="EMBL" id="TGB05478.1"/>
    </source>
</evidence>
<dbReference type="CDD" id="cd01935">
    <property type="entry name" value="Ntn_CGH_like"/>
    <property type="match status" value="1"/>
</dbReference>
<sequence length="332" mass="38386">MQGSRLKESLLFEYHKRRRKKSKRKYSVDFMEARKIFLRYVPGLWEELEGLADGLGWSIEEVAHEYSGWQQEWEGSGCSIFTSKDFMARNYDYYPKTYEGRFMLFDPTDGYATIGPAQRIIGRTDGMNEHGLSVGYNFVNRIKPLDGLICCTITRFILETCKTTEEAVDLLHDLPHRHSFNYVIFDRHRRSAIVEGSPRGVKSRDGFVCTNHFNDIPGENRRHLGSSKERLKIMEGDVSEVETPKEAFLYLNEANGPIFSKKYDRWDGTIHTSTYQTSNLNVWFGVGGDATPVKFDFRRWLQGERNQVKKILGILDTSVPIPYMDGLTSRNT</sequence>
<dbReference type="Proteomes" id="UP000297982">
    <property type="component" value="Unassembled WGS sequence"/>
</dbReference>
<dbReference type="SUPFAM" id="SSF56235">
    <property type="entry name" value="N-terminal nucleophile aminohydrolases (Ntn hydrolases)"/>
    <property type="match status" value="1"/>
</dbReference>
<dbReference type="NCBIfam" id="NF040521">
    <property type="entry name" value="C45_proenzyme"/>
    <property type="match status" value="1"/>
</dbReference>
<dbReference type="Pfam" id="PF03417">
    <property type="entry name" value="AAT"/>
    <property type="match status" value="1"/>
</dbReference>
<comment type="caution">
    <text evidence="2">The sequence shown here is derived from an EMBL/GenBank/DDBJ whole genome shotgun (WGS) entry which is preliminary data.</text>
</comment>
<gene>
    <name evidence="2" type="ORF">E4663_06340</name>
</gene>